<accession>A0A1T5I3Y4</accession>
<reference evidence="2 3" key="1">
    <citation type="submission" date="2017-02" db="EMBL/GenBank/DDBJ databases">
        <authorList>
            <person name="Peterson S.W."/>
        </authorList>
    </citation>
    <scope>NUCLEOTIDE SEQUENCE [LARGE SCALE GENOMIC DNA]</scope>
    <source>
        <strain evidence="2">Type strain: NCCB 100098</strain>
        <strain evidence="3">type strain: NCCB 100098</strain>
    </source>
</reference>
<dbReference type="EMBL" id="JAYXUD010000011">
    <property type="protein sequence ID" value="MEC6899702.1"/>
    <property type="molecule type" value="Genomic_DNA"/>
</dbReference>
<dbReference type="OrthoDB" id="5588896at2"/>
<evidence type="ECO:0000313" key="2">
    <source>
        <dbReference type="EMBL" id="SKC33676.1"/>
    </source>
</evidence>
<evidence type="ECO:0000313" key="3">
    <source>
        <dbReference type="Proteomes" id="UP000189966"/>
    </source>
</evidence>
<proteinExistence type="predicted"/>
<dbReference type="RefSeq" id="WP_080158620.1">
    <property type="nucleotide sequence ID" value="NZ_CP175534.1"/>
</dbReference>
<name>A0A1T5I3Y4_9GAMM</name>
<evidence type="ECO:0000313" key="1">
    <source>
        <dbReference type="EMBL" id="MEC6899702.1"/>
    </source>
</evidence>
<dbReference type="Pfam" id="PF06526">
    <property type="entry name" value="DUF1107"/>
    <property type="match status" value="1"/>
</dbReference>
<reference evidence="1 4" key="2">
    <citation type="submission" date="2024-01" db="EMBL/GenBank/DDBJ databases">
        <title>Active colonisers of the gastrointestinal tract of Atlantic salmon farmed in a warm water region.</title>
        <authorList>
            <person name="Bowman J.P."/>
        </authorList>
    </citation>
    <scope>NUCLEOTIDE SEQUENCE [LARGE SCALE GENOMIC DNA]</scope>
    <source>
        <strain evidence="1 4">S4MW1</strain>
    </source>
</reference>
<organism evidence="2 3">
    <name type="scientific">Photobacterium piscicola</name>
    <dbReference type="NCBI Taxonomy" id="1378299"/>
    <lineage>
        <taxon>Bacteria</taxon>
        <taxon>Pseudomonadati</taxon>
        <taxon>Pseudomonadota</taxon>
        <taxon>Gammaproteobacteria</taxon>
        <taxon>Vibrionales</taxon>
        <taxon>Vibrionaceae</taxon>
        <taxon>Photobacterium</taxon>
    </lineage>
</organism>
<dbReference type="EMBL" id="FUZI01000007">
    <property type="protein sequence ID" value="SKC33676.1"/>
    <property type="molecule type" value="Genomic_DNA"/>
</dbReference>
<gene>
    <name evidence="2" type="ORF">CZ809_03274</name>
    <name evidence="1" type="ORF">VXS00_13705</name>
</gene>
<evidence type="ECO:0000313" key="4">
    <source>
        <dbReference type="Proteomes" id="UP001339429"/>
    </source>
</evidence>
<dbReference type="Proteomes" id="UP000189966">
    <property type="component" value="Unassembled WGS sequence"/>
</dbReference>
<keyword evidence="4" id="KW-1185">Reference proteome</keyword>
<protein>
    <submittedName>
        <fullName evidence="1">DUF1107 domain-containing protein</fullName>
    </submittedName>
</protein>
<dbReference type="Proteomes" id="UP001339429">
    <property type="component" value="Unassembled WGS sequence"/>
</dbReference>
<sequence length="69" mass="7895">MLRIFQVYRPIQIAKHVKNFFRGRLFIIGIGGFEFENGRLIPPPSADLKVLSVISEVNREIKILSVTIV</sequence>
<dbReference type="AlphaFoldDB" id="A0A1T5I3Y4"/>
<dbReference type="InterPro" id="IPR009491">
    <property type="entry name" value="DUF1107"/>
</dbReference>
<dbReference type="Gene3D" id="3.30.1910.10">
    <property type="entry name" value="so0334 like domain"/>
    <property type="match status" value="1"/>
</dbReference>